<evidence type="ECO:0000259" key="8">
    <source>
        <dbReference type="SMART" id="SM00382"/>
    </source>
</evidence>
<comment type="caution">
    <text evidence="9">The sequence shown here is derived from an EMBL/GenBank/DDBJ whole genome shotgun (WGS) entry which is preliminary data.</text>
</comment>
<dbReference type="CDD" id="cd00267">
    <property type="entry name" value="ABC_ATPase"/>
    <property type="match status" value="1"/>
</dbReference>
<evidence type="ECO:0000256" key="4">
    <source>
        <dbReference type="ARBA" id="ARBA00022496"/>
    </source>
</evidence>
<evidence type="ECO:0000313" key="9">
    <source>
        <dbReference type="EMBL" id="HJG30497.1"/>
    </source>
</evidence>
<dbReference type="Proteomes" id="UP000746751">
    <property type="component" value="Unassembled WGS sequence"/>
</dbReference>
<comment type="subcellular location">
    <subcellularLocation>
        <location evidence="1">Cell membrane</location>
        <topology evidence="1">Peripheral membrane protein</topology>
    </subcellularLocation>
</comment>
<dbReference type="GO" id="GO:0006826">
    <property type="term" value="P:iron ion transport"/>
    <property type="evidence" value="ECO:0007669"/>
    <property type="project" value="UniProtKB-KW"/>
</dbReference>
<dbReference type="InterPro" id="IPR027417">
    <property type="entry name" value="P-loop_NTPase"/>
</dbReference>
<keyword evidence="5" id="KW-0408">Iron</keyword>
<dbReference type="InterPro" id="IPR051535">
    <property type="entry name" value="Siderophore_ABC-ATPase"/>
</dbReference>
<reference evidence="9" key="1">
    <citation type="journal article" date="2021" name="PeerJ">
        <title>Extensive microbial diversity within the chicken gut microbiome revealed by metagenomics and culture.</title>
        <authorList>
            <person name="Gilroy R."/>
            <person name="Ravi A."/>
            <person name="Getino M."/>
            <person name="Pursley I."/>
            <person name="Horton D.L."/>
            <person name="Alikhan N.F."/>
            <person name="Baker D."/>
            <person name="Gharbi K."/>
            <person name="Hall N."/>
            <person name="Watson M."/>
            <person name="Adriaenssens E.M."/>
            <person name="Foster-Nyarko E."/>
            <person name="Jarju S."/>
            <person name="Secka A."/>
            <person name="Antonio M."/>
            <person name="Oren A."/>
            <person name="Chaudhuri R.R."/>
            <person name="La Ragione R."/>
            <person name="Hildebrand F."/>
            <person name="Pallen M.J."/>
        </authorList>
    </citation>
    <scope>NUCLEOTIDE SEQUENCE</scope>
    <source>
        <strain evidence="9">ChiGjej2B2-7701</strain>
    </source>
</reference>
<keyword evidence="7" id="KW-0472">Membrane</keyword>
<name>A0A921IP54_9ACTN</name>
<evidence type="ECO:0000256" key="5">
    <source>
        <dbReference type="ARBA" id="ARBA00023004"/>
    </source>
</evidence>
<keyword evidence="3" id="KW-1003">Cell membrane</keyword>
<keyword evidence="4" id="KW-0410">Iron transport</keyword>
<evidence type="ECO:0000313" key="10">
    <source>
        <dbReference type="Proteomes" id="UP000746751"/>
    </source>
</evidence>
<dbReference type="GO" id="GO:0006302">
    <property type="term" value="P:double-strand break repair"/>
    <property type="evidence" value="ECO:0007669"/>
    <property type="project" value="InterPro"/>
</dbReference>
<protein>
    <submittedName>
        <fullName evidence="9">AAA family ATPase</fullName>
    </submittedName>
</protein>
<evidence type="ECO:0000256" key="3">
    <source>
        <dbReference type="ARBA" id="ARBA00022475"/>
    </source>
</evidence>
<evidence type="ECO:0000256" key="6">
    <source>
        <dbReference type="ARBA" id="ARBA00023065"/>
    </source>
</evidence>
<proteinExistence type="predicted"/>
<dbReference type="InterPro" id="IPR038729">
    <property type="entry name" value="Rad50/SbcC_AAA"/>
</dbReference>
<dbReference type="AlphaFoldDB" id="A0A921IP54"/>
<feature type="domain" description="AAA+ ATPase" evidence="8">
    <location>
        <begin position="40"/>
        <end position="215"/>
    </location>
</feature>
<accession>A0A921IP54</accession>
<dbReference type="Pfam" id="PF13476">
    <property type="entry name" value="AAA_23"/>
    <property type="match status" value="1"/>
</dbReference>
<dbReference type="Gene3D" id="3.40.50.300">
    <property type="entry name" value="P-loop containing nucleotide triphosphate hydrolases"/>
    <property type="match status" value="2"/>
</dbReference>
<evidence type="ECO:0000256" key="2">
    <source>
        <dbReference type="ARBA" id="ARBA00022448"/>
    </source>
</evidence>
<organism evidence="9 10">
    <name type="scientific">Collinsella ihumii</name>
    <dbReference type="NCBI Taxonomy" id="1720204"/>
    <lineage>
        <taxon>Bacteria</taxon>
        <taxon>Bacillati</taxon>
        <taxon>Actinomycetota</taxon>
        <taxon>Coriobacteriia</taxon>
        <taxon>Coriobacteriales</taxon>
        <taxon>Coriobacteriaceae</taxon>
        <taxon>Collinsella</taxon>
    </lineage>
</organism>
<dbReference type="GO" id="GO:0016887">
    <property type="term" value="F:ATP hydrolysis activity"/>
    <property type="evidence" value="ECO:0007669"/>
    <property type="project" value="InterPro"/>
</dbReference>
<dbReference type="InterPro" id="IPR003959">
    <property type="entry name" value="ATPase_AAA_core"/>
</dbReference>
<gene>
    <name evidence="9" type="ORF">K8U80_03765</name>
</gene>
<dbReference type="EMBL" id="DYVF01000027">
    <property type="protein sequence ID" value="HJG30497.1"/>
    <property type="molecule type" value="Genomic_DNA"/>
</dbReference>
<dbReference type="GO" id="GO:0005886">
    <property type="term" value="C:plasma membrane"/>
    <property type="evidence" value="ECO:0007669"/>
    <property type="project" value="UniProtKB-SubCell"/>
</dbReference>
<reference evidence="9" key="2">
    <citation type="submission" date="2021-09" db="EMBL/GenBank/DDBJ databases">
        <authorList>
            <person name="Gilroy R."/>
        </authorList>
    </citation>
    <scope>NUCLEOTIDE SEQUENCE</scope>
    <source>
        <strain evidence="9">ChiGjej2B2-7701</strain>
    </source>
</reference>
<dbReference type="GO" id="GO:0005524">
    <property type="term" value="F:ATP binding"/>
    <property type="evidence" value="ECO:0007669"/>
    <property type="project" value="InterPro"/>
</dbReference>
<dbReference type="SMART" id="SM00382">
    <property type="entry name" value="AAA"/>
    <property type="match status" value="1"/>
</dbReference>
<sequence length="247" mass="26956">MGSAPFIKSVAIRWELVPGDAYLRSIPALARLAFEPLELAGSVTFFVGENGSGKSTLLEAMAVAYGLNPEGGTANYAFSTRDSHSSLHEGIEMSRGLLRPWSTFFLRAESFYNVATAAESYAGKTYTNPATGAHELLHQMSHGEAFLGFIQDCSKENGLYFLDEPEAALSPSRQLTLLYEMHQLALHGSQLIVATHSPILLGLPGAQIVSFDGGRLHEVAYEETDSYQVTEMFINGRERLLHELLGV</sequence>
<evidence type="ECO:0000256" key="7">
    <source>
        <dbReference type="ARBA" id="ARBA00023136"/>
    </source>
</evidence>
<dbReference type="Pfam" id="PF13304">
    <property type="entry name" value="AAA_21"/>
    <property type="match status" value="1"/>
</dbReference>
<dbReference type="PANTHER" id="PTHR42771:SF2">
    <property type="entry name" value="IRON(3+)-HYDROXAMATE IMPORT ATP-BINDING PROTEIN FHUC"/>
    <property type="match status" value="1"/>
</dbReference>
<evidence type="ECO:0000256" key="1">
    <source>
        <dbReference type="ARBA" id="ARBA00004202"/>
    </source>
</evidence>
<dbReference type="SUPFAM" id="SSF52540">
    <property type="entry name" value="P-loop containing nucleoside triphosphate hydrolases"/>
    <property type="match status" value="1"/>
</dbReference>
<dbReference type="InterPro" id="IPR003593">
    <property type="entry name" value="AAA+_ATPase"/>
</dbReference>
<keyword evidence="2" id="KW-0813">Transport</keyword>
<dbReference type="PANTHER" id="PTHR42771">
    <property type="entry name" value="IRON(3+)-HYDROXAMATE IMPORT ATP-BINDING PROTEIN FHUC"/>
    <property type="match status" value="1"/>
</dbReference>
<keyword evidence="6" id="KW-0406">Ion transport</keyword>